<dbReference type="InterPro" id="IPR019786">
    <property type="entry name" value="Zinc_finger_PHD-type_CS"/>
</dbReference>
<evidence type="ECO:0000256" key="2">
    <source>
        <dbReference type="ARBA" id="ARBA00022771"/>
    </source>
</evidence>
<feature type="region of interest" description="Disordered" evidence="6">
    <location>
        <begin position="197"/>
        <end position="236"/>
    </location>
</feature>
<dbReference type="Gene3D" id="3.30.40.10">
    <property type="entry name" value="Zinc/RING finger domain, C3HC4 (zinc finger)"/>
    <property type="match status" value="1"/>
</dbReference>
<accession>A0A453NNN3</accession>
<dbReference type="SUPFAM" id="SSF57903">
    <property type="entry name" value="FYVE/PHD zinc finger"/>
    <property type="match status" value="1"/>
</dbReference>
<dbReference type="GO" id="GO:0008270">
    <property type="term" value="F:zinc ion binding"/>
    <property type="evidence" value="ECO:0007669"/>
    <property type="project" value="UniProtKB-KW"/>
</dbReference>
<dbReference type="PROSITE" id="PS01359">
    <property type="entry name" value="ZF_PHD_1"/>
    <property type="match status" value="1"/>
</dbReference>
<keyword evidence="9" id="KW-1185">Reference proteome</keyword>
<dbReference type="SUPFAM" id="SSF47370">
    <property type="entry name" value="Bromodomain"/>
    <property type="match status" value="1"/>
</dbReference>
<dbReference type="EnsemblPlants" id="AET6Gv20429300.15">
    <property type="protein sequence ID" value="AET6Gv20429300.15"/>
    <property type="gene ID" value="AET6Gv20429300"/>
</dbReference>
<keyword evidence="1" id="KW-0479">Metal-binding</keyword>
<evidence type="ECO:0000256" key="1">
    <source>
        <dbReference type="ARBA" id="ARBA00022723"/>
    </source>
</evidence>
<dbReference type="CDD" id="cd15519">
    <property type="entry name" value="PHD1_Lid2p_like"/>
    <property type="match status" value="1"/>
</dbReference>
<evidence type="ECO:0000256" key="6">
    <source>
        <dbReference type="SAM" id="MobiDB-lite"/>
    </source>
</evidence>
<dbReference type="SMART" id="SM00249">
    <property type="entry name" value="PHD"/>
    <property type="match status" value="1"/>
</dbReference>
<dbReference type="InterPro" id="IPR036427">
    <property type="entry name" value="Bromodomain-like_sf"/>
</dbReference>
<dbReference type="InterPro" id="IPR001965">
    <property type="entry name" value="Znf_PHD"/>
</dbReference>
<feature type="domain" description="PHD-type" evidence="7">
    <location>
        <begin position="142"/>
        <end position="192"/>
    </location>
</feature>
<reference evidence="8" key="5">
    <citation type="journal article" date="2021" name="G3 (Bethesda)">
        <title>Aegilops tauschii genome assembly Aet v5.0 features greater sequence contiguity and improved annotation.</title>
        <authorList>
            <person name="Wang L."/>
            <person name="Zhu T."/>
            <person name="Rodriguez J.C."/>
            <person name="Deal K.R."/>
            <person name="Dubcovsky J."/>
            <person name="McGuire P.E."/>
            <person name="Lux T."/>
            <person name="Spannagl M."/>
            <person name="Mayer K.F.X."/>
            <person name="Baldrich P."/>
            <person name="Meyers B.C."/>
            <person name="Huo N."/>
            <person name="Gu Y.Q."/>
            <person name="Zhou H."/>
            <person name="Devos K.M."/>
            <person name="Bennetzen J.L."/>
            <person name="Unver T."/>
            <person name="Budak H."/>
            <person name="Gulick P.J."/>
            <person name="Galiba G."/>
            <person name="Kalapos B."/>
            <person name="Nelson D.R."/>
            <person name="Li P."/>
            <person name="You F.M."/>
            <person name="Luo M.C."/>
            <person name="Dvorak J."/>
        </authorList>
    </citation>
    <scope>NUCLEOTIDE SEQUENCE [LARGE SCALE GENOMIC DNA]</scope>
    <source>
        <strain evidence="8">cv. AL8/78</strain>
    </source>
</reference>
<dbReference type="Gene3D" id="1.20.920.10">
    <property type="entry name" value="Bromodomain-like"/>
    <property type="match status" value="1"/>
</dbReference>
<proteinExistence type="predicted"/>
<dbReference type="Pfam" id="PF00628">
    <property type="entry name" value="PHD"/>
    <property type="match status" value="1"/>
</dbReference>
<dbReference type="InterPro" id="IPR013083">
    <property type="entry name" value="Znf_RING/FYVE/PHD"/>
</dbReference>
<protein>
    <recommendedName>
        <fullName evidence="7">PHD-type domain-containing protein</fullName>
    </recommendedName>
</protein>
<reference evidence="8" key="4">
    <citation type="submission" date="2019-03" db="UniProtKB">
        <authorList>
            <consortium name="EnsemblPlants"/>
        </authorList>
    </citation>
    <scope>IDENTIFICATION</scope>
</reference>
<dbReference type="InterPro" id="IPR011011">
    <property type="entry name" value="Znf_FYVE_PHD"/>
</dbReference>
<keyword evidence="2 5" id="KW-0863">Zinc-finger</keyword>
<dbReference type="PANTHER" id="PTHR47162">
    <property type="entry name" value="OS02G0192300 PROTEIN"/>
    <property type="match status" value="1"/>
</dbReference>
<keyword evidence="4" id="KW-0103">Bromodomain</keyword>
<feature type="compositionally biased region" description="Basic and acidic residues" evidence="6">
    <location>
        <begin position="205"/>
        <end position="222"/>
    </location>
</feature>
<organism evidence="8 9">
    <name type="scientific">Aegilops tauschii subsp. strangulata</name>
    <name type="common">Goatgrass</name>
    <dbReference type="NCBI Taxonomy" id="200361"/>
    <lineage>
        <taxon>Eukaryota</taxon>
        <taxon>Viridiplantae</taxon>
        <taxon>Streptophyta</taxon>
        <taxon>Embryophyta</taxon>
        <taxon>Tracheophyta</taxon>
        <taxon>Spermatophyta</taxon>
        <taxon>Magnoliopsida</taxon>
        <taxon>Liliopsida</taxon>
        <taxon>Poales</taxon>
        <taxon>Poaceae</taxon>
        <taxon>BOP clade</taxon>
        <taxon>Pooideae</taxon>
        <taxon>Triticodae</taxon>
        <taxon>Triticeae</taxon>
        <taxon>Triticinae</taxon>
        <taxon>Aegilops</taxon>
    </lineage>
</organism>
<evidence type="ECO:0000259" key="7">
    <source>
        <dbReference type="PROSITE" id="PS50016"/>
    </source>
</evidence>
<dbReference type="InterPro" id="IPR019787">
    <property type="entry name" value="Znf_PHD-finger"/>
</dbReference>
<reference evidence="8" key="3">
    <citation type="journal article" date="2017" name="Nature">
        <title>Genome sequence of the progenitor of the wheat D genome Aegilops tauschii.</title>
        <authorList>
            <person name="Luo M.C."/>
            <person name="Gu Y.Q."/>
            <person name="Puiu D."/>
            <person name="Wang H."/>
            <person name="Twardziok S.O."/>
            <person name="Deal K.R."/>
            <person name="Huo N."/>
            <person name="Zhu T."/>
            <person name="Wang L."/>
            <person name="Wang Y."/>
            <person name="McGuire P.E."/>
            <person name="Liu S."/>
            <person name="Long H."/>
            <person name="Ramasamy R.K."/>
            <person name="Rodriguez J.C."/>
            <person name="Van S.L."/>
            <person name="Yuan L."/>
            <person name="Wang Z."/>
            <person name="Xia Z."/>
            <person name="Xiao L."/>
            <person name="Anderson O.D."/>
            <person name="Ouyang S."/>
            <person name="Liang Y."/>
            <person name="Zimin A.V."/>
            <person name="Pertea G."/>
            <person name="Qi P."/>
            <person name="Bennetzen J.L."/>
            <person name="Dai X."/>
            <person name="Dawson M.W."/>
            <person name="Muller H.G."/>
            <person name="Kugler K."/>
            <person name="Rivarola-Duarte L."/>
            <person name="Spannagl M."/>
            <person name="Mayer K.F.X."/>
            <person name="Lu F.H."/>
            <person name="Bevan M.W."/>
            <person name="Leroy P."/>
            <person name="Li P."/>
            <person name="You F.M."/>
            <person name="Sun Q."/>
            <person name="Liu Z."/>
            <person name="Lyons E."/>
            <person name="Wicker T."/>
            <person name="Salzberg S.L."/>
            <person name="Devos K.M."/>
            <person name="Dvorak J."/>
        </authorList>
    </citation>
    <scope>NUCLEOTIDE SEQUENCE [LARGE SCALE GENOMIC DNA]</scope>
    <source>
        <strain evidence="8">cv. AL8/78</strain>
    </source>
</reference>
<dbReference type="AlphaFoldDB" id="A0A453NNN3"/>
<evidence type="ECO:0000256" key="3">
    <source>
        <dbReference type="ARBA" id="ARBA00022833"/>
    </source>
</evidence>
<evidence type="ECO:0000313" key="8">
    <source>
        <dbReference type="EnsemblPlants" id="AET6Gv20429300.15"/>
    </source>
</evidence>
<evidence type="ECO:0000313" key="9">
    <source>
        <dbReference type="Proteomes" id="UP000015105"/>
    </source>
</evidence>
<sequence length="272" mass="30749">AISSDESKLFGNLLGTTLMNSNENEDEGILGFSGMVPRPLDFRTIDTRLAMGAYCGSWETFFEDVQEVIRNLHTAFADRADVVEMVAELSQSLESLYKTEVLDLVQKFDSHLSNENTDSEIHEELHDILTAATKLPKAPWEEGVCKVCGIDRDDESVLLCDECDSEYHTYCLNPPLARIPQGDWFCPSCMLKPKKKSRLDQGAQDSKRQRKGAESHAFHDKPSCMSGQKKSHLDQGVQDLKRQRKGAFHDILIKLTAAMEQKEYWELSTQEV</sequence>
<dbReference type="Proteomes" id="UP000015105">
    <property type="component" value="Chromosome 6D"/>
</dbReference>
<dbReference type="PROSITE" id="PS50016">
    <property type="entry name" value="ZF_PHD_2"/>
    <property type="match status" value="1"/>
</dbReference>
<evidence type="ECO:0000256" key="5">
    <source>
        <dbReference type="PROSITE-ProRule" id="PRU00146"/>
    </source>
</evidence>
<reference evidence="9" key="2">
    <citation type="journal article" date="2017" name="Nat. Plants">
        <title>The Aegilops tauschii genome reveals multiple impacts of transposons.</title>
        <authorList>
            <person name="Zhao G."/>
            <person name="Zou C."/>
            <person name="Li K."/>
            <person name="Wang K."/>
            <person name="Li T."/>
            <person name="Gao L."/>
            <person name="Zhang X."/>
            <person name="Wang H."/>
            <person name="Yang Z."/>
            <person name="Liu X."/>
            <person name="Jiang W."/>
            <person name="Mao L."/>
            <person name="Kong X."/>
            <person name="Jiao Y."/>
            <person name="Jia J."/>
        </authorList>
    </citation>
    <scope>NUCLEOTIDE SEQUENCE [LARGE SCALE GENOMIC DNA]</scope>
    <source>
        <strain evidence="9">cv. AL8/78</strain>
    </source>
</reference>
<name>A0A453NNN3_AEGTS</name>
<evidence type="ECO:0000256" key="4">
    <source>
        <dbReference type="ARBA" id="ARBA00023117"/>
    </source>
</evidence>
<keyword evidence="3" id="KW-0862">Zinc</keyword>
<dbReference type="Gramene" id="AET6Gv20429300.15">
    <property type="protein sequence ID" value="AET6Gv20429300.15"/>
    <property type="gene ID" value="AET6Gv20429300"/>
</dbReference>
<dbReference type="PANTHER" id="PTHR47162:SF10">
    <property type="entry name" value="METHYL-CPG-BINDING DOMAIN-CONTAINING PROTEIN 9 ISOFORM X1"/>
    <property type="match status" value="1"/>
</dbReference>
<reference evidence="9" key="1">
    <citation type="journal article" date="2014" name="Science">
        <title>Ancient hybridizations among the ancestral genomes of bread wheat.</title>
        <authorList>
            <consortium name="International Wheat Genome Sequencing Consortium,"/>
            <person name="Marcussen T."/>
            <person name="Sandve S.R."/>
            <person name="Heier L."/>
            <person name="Spannagl M."/>
            <person name="Pfeifer M."/>
            <person name="Jakobsen K.S."/>
            <person name="Wulff B.B."/>
            <person name="Steuernagel B."/>
            <person name="Mayer K.F."/>
            <person name="Olsen O.A."/>
        </authorList>
    </citation>
    <scope>NUCLEOTIDE SEQUENCE [LARGE SCALE GENOMIC DNA]</scope>
    <source>
        <strain evidence="9">cv. AL8/78</strain>
    </source>
</reference>